<name>A0A1I5EX94_9FIRM</name>
<feature type="transmembrane region" description="Helical" evidence="1">
    <location>
        <begin position="31"/>
        <end position="51"/>
    </location>
</feature>
<keyword evidence="1" id="KW-0472">Membrane</keyword>
<sequence length="90" mass="10575">MSKEIRKGLIITSIFVFIPAWFVLLLSTTHIWLMLSPAWLGILYFLLNFLLDKMTEYKNAKYMKYIVRILIAAGVAFLLYGALLIIRKYR</sequence>
<keyword evidence="1" id="KW-0812">Transmembrane</keyword>
<keyword evidence="3" id="KW-1185">Reference proteome</keyword>
<dbReference type="RefSeq" id="WP_091685925.1">
    <property type="nucleotide sequence ID" value="NZ_BAABFM010000085.1"/>
</dbReference>
<feature type="transmembrane region" description="Helical" evidence="1">
    <location>
        <begin position="63"/>
        <end position="86"/>
    </location>
</feature>
<feature type="transmembrane region" description="Helical" evidence="1">
    <location>
        <begin position="7"/>
        <end position="25"/>
    </location>
</feature>
<dbReference type="EMBL" id="FOWD01000011">
    <property type="protein sequence ID" value="SFO15661.1"/>
    <property type="molecule type" value="Genomic_DNA"/>
</dbReference>
<dbReference type="Proteomes" id="UP000198806">
    <property type="component" value="Unassembled WGS sequence"/>
</dbReference>
<evidence type="ECO:0000313" key="2">
    <source>
        <dbReference type="EMBL" id="SFO15661.1"/>
    </source>
</evidence>
<organism evidence="2 3">
    <name type="scientific">Anaerocolumna aminovalerica</name>
    <dbReference type="NCBI Taxonomy" id="1527"/>
    <lineage>
        <taxon>Bacteria</taxon>
        <taxon>Bacillati</taxon>
        <taxon>Bacillota</taxon>
        <taxon>Clostridia</taxon>
        <taxon>Lachnospirales</taxon>
        <taxon>Lachnospiraceae</taxon>
        <taxon>Anaerocolumna</taxon>
    </lineage>
</organism>
<evidence type="ECO:0000313" key="3">
    <source>
        <dbReference type="Proteomes" id="UP000198806"/>
    </source>
</evidence>
<dbReference type="AlphaFoldDB" id="A0A1I5EX94"/>
<gene>
    <name evidence="2" type="ORF">SAMN04489757_11130</name>
</gene>
<proteinExistence type="predicted"/>
<reference evidence="2 3" key="1">
    <citation type="submission" date="2016-10" db="EMBL/GenBank/DDBJ databases">
        <authorList>
            <person name="de Groot N.N."/>
        </authorList>
    </citation>
    <scope>NUCLEOTIDE SEQUENCE [LARGE SCALE GENOMIC DNA]</scope>
    <source>
        <strain evidence="2 3">DSM 1283</strain>
    </source>
</reference>
<dbReference type="STRING" id="1527.SAMN04489757_11130"/>
<evidence type="ECO:0000256" key="1">
    <source>
        <dbReference type="SAM" id="Phobius"/>
    </source>
</evidence>
<keyword evidence="1" id="KW-1133">Transmembrane helix</keyword>
<protein>
    <submittedName>
        <fullName evidence="2">Uncharacterized protein</fullName>
    </submittedName>
</protein>
<accession>A0A1I5EX94</accession>